<sequence>MIRRVLGAALTAAALALAGCGVGPSGVLGGGQAPTGLAPGTPVYFVDDEGGLVVQRRGDRLSTIGQAMKMLLTTTSPGPGLRSYAGTSQVALELPIATSGDVITVGLPIDRADVRREIGLDQLACTALAVHQQSGGSPATRVRLDFLHGPAAGPRHCPVLPQG</sequence>
<name>A0A2V4B0Q4_9PSEU</name>
<organism evidence="1 2">
    <name type="scientific">Prauserella muralis</name>
    <dbReference type="NCBI Taxonomy" id="588067"/>
    <lineage>
        <taxon>Bacteria</taxon>
        <taxon>Bacillati</taxon>
        <taxon>Actinomycetota</taxon>
        <taxon>Actinomycetes</taxon>
        <taxon>Pseudonocardiales</taxon>
        <taxon>Pseudonocardiaceae</taxon>
        <taxon>Prauserella</taxon>
    </lineage>
</organism>
<dbReference type="AlphaFoldDB" id="A0A2V4B0Q4"/>
<reference evidence="1 2" key="1">
    <citation type="submission" date="2016-07" db="EMBL/GenBank/DDBJ databases">
        <title>Draft genome sequence of Prauserella muralis DSM 45305, isolated from a mould-covered wall in an indoor environment.</title>
        <authorList>
            <person name="Ruckert C."/>
            <person name="Albersmeier A."/>
            <person name="Jiang C.-L."/>
            <person name="Jiang Y."/>
            <person name="Kalinowski J."/>
            <person name="Schneider O."/>
            <person name="Winkler A."/>
            <person name="Zotchev S.B."/>
        </authorList>
    </citation>
    <scope>NUCLEOTIDE SEQUENCE [LARGE SCALE GENOMIC DNA]</scope>
    <source>
        <strain evidence="1 2">DSM 45305</strain>
    </source>
</reference>
<dbReference type="PROSITE" id="PS51257">
    <property type="entry name" value="PROKAR_LIPOPROTEIN"/>
    <property type="match status" value="1"/>
</dbReference>
<keyword evidence="2" id="KW-1185">Reference proteome</keyword>
<dbReference type="EMBL" id="MASW01000002">
    <property type="protein sequence ID" value="PXY27840.1"/>
    <property type="molecule type" value="Genomic_DNA"/>
</dbReference>
<accession>A0A2V4B0Q4</accession>
<protein>
    <submittedName>
        <fullName evidence="1">Uncharacterized protein</fullName>
    </submittedName>
</protein>
<comment type="caution">
    <text evidence="1">The sequence shown here is derived from an EMBL/GenBank/DDBJ whole genome shotgun (WGS) entry which is preliminary data.</text>
</comment>
<evidence type="ECO:0000313" key="2">
    <source>
        <dbReference type="Proteomes" id="UP000249915"/>
    </source>
</evidence>
<evidence type="ECO:0000313" key="1">
    <source>
        <dbReference type="EMBL" id="PXY27840.1"/>
    </source>
</evidence>
<gene>
    <name evidence="1" type="ORF">BAY60_15855</name>
</gene>
<proteinExistence type="predicted"/>
<dbReference type="OrthoDB" id="3626700at2"/>
<dbReference type="RefSeq" id="WP_112281855.1">
    <property type="nucleotide sequence ID" value="NZ_MASW01000002.1"/>
</dbReference>
<dbReference type="Proteomes" id="UP000249915">
    <property type="component" value="Unassembled WGS sequence"/>
</dbReference>